<evidence type="ECO:0000313" key="2">
    <source>
        <dbReference type="Proteomes" id="UP000184364"/>
    </source>
</evidence>
<reference evidence="2" key="1">
    <citation type="submission" date="2016-11" db="EMBL/GenBank/DDBJ databases">
        <authorList>
            <person name="Varghese N."/>
            <person name="Submissions S."/>
        </authorList>
    </citation>
    <scope>NUCLEOTIDE SEQUENCE [LARGE SCALE GENOMIC DNA]</scope>
    <source>
        <strain evidence="2">DSM 26899</strain>
    </source>
</reference>
<proteinExistence type="predicted"/>
<dbReference type="OrthoDB" id="766667at2"/>
<gene>
    <name evidence="1" type="ORF">SAMN05444267_100369</name>
</gene>
<organism evidence="1 2">
    <name type="scientific">Chryseobacterium polytrichastri</name>
    <dbReference type="NCBI Taxonomy" id="1302687"/>
    <lineage>
        <taxon>Bacteria</taxon>
        <taxon>Pseudomonadati</taxon>
        <taxon>Bacteroidota</taxon>
        <taxon>Flavobacteriia</taxon>
        <taxon>Flavobacteriales</taxon>
        <taxon>Weeksellaceae</taxon>
        <taxon>Chryseobacterium group</taxon>
        <taxon>Chryseobacterium</taxon>
    </lineage>
</organism>
<evidence type="ECO:0008006" key="3">
    <source>
        <dbReference type="Google" id="ProtNLM"/>
    </source>
</evidence>
<evidence type="ECO:0000313" key="1">
    <source>
        <dbReference type="EMBL" id="SHK35411.1"/>
    </source>
</evidence>
<dbReference type="Proteomes" id="UP000184364">
    <property type="component" value="Unassembled WGS sequence"/>
</dbReference>
<sequence>MNTQELVEKEIFDFHENIENWFTKNTTDKEALLSSLLQNFHPDFKMKGSRGNELDYEGFASWLPSAFGRFSTMEIKVSDIKIQLSDKHALAEYVETQNADGEMNTRKASAVFFIESDHKIRWYHLLEEWI</sequence>
<dbReference type="AlphaFoldDB" id="A0A1M6RSD4"/>
<dbReference type="SUPFAM" id="SSF54427">
    <property type="entry name" value="NTF2-like"/>
    <property type="match status" value="1"/>
</dbReference>
<dbReference type="RefSeq" id="WP_073290667.1">
    <property type="nucleotide sequence ID" value="NZ_FRAV01000003.1"/>
</dbReference>
<keyword evidence="2" id="KW-1185">Reference proteome</keyword>
<accession>A0A1M6RSD4</accession>
<protein>
    <recommendedName>
        <fullName evidence="3">DUF4440 domain-containing protein</fullName>
    </recommendedName>
</protein>
<name>A0A1M6RSD4_9FLAO</name>
<dbReference type="Gene3D" id="3.10.450.50">
    <property type="match status" value="1"/>
</dbReference>
<dbReference type="InterPro" id="IPR032710">
    <property type="entry name" value="NTF2-like_dom_sf"/>
</dbReference>
<dbReference type="EMBL" id="FRAV01000003">
    <property type="protein sequence ID" value="SHK35411.1"/>
    <property type="molecule type" value="Genomic_DNA"/>
</dbReference>